<dbReference type="Pfam" id="PF03069">
    <property type="entry name" value="FmdA_AmdA"/>
    <property type="match status" value="2"/>
</dbReference>
<protein>
    <submittedName>
        <fullName evidence="1">Acetamidase/formamidase family protein</fullName>
    </submittedName>
</protein>
<name>A0AAW9NQ64_9BACL</name>
<sequence length="296" mass="31627">MKHFISKEHAIYAMSADNEPACTVKSGDTIMFETYDCFTDQITSEDQVVEALDWNKINPATGPVFIEGAEPGDVLEVEIHKIDIGDTVTLMTGPELGVLGDELDAMTIKRVPIVDEELQFTEDIKIPVNKMIGVIGTAPAQGAISCGVPDAHGGNMDTTVITEGAKLYLPVNVAGGLLALGDCHAAMGDGEVSVCGGEVPAQVTVTVHVLKNHTIPTPYVIKNNTISMIASAKTLDEATVIATKNMVHVIKRSTALTDAEAIHLLSLAGQLRISQIVDPNKTARMELPLRYLKNLT</sequence>
<proteinExistence type="predicted"/>
<gene>
    <name evidence="1" type="ORF">P9B03_15035</name>
</gene>
<accession>A0AAW9NQ64</accession>
<reference evidence="1 2" key="1">
    <citation type="submission" date="2023-03" db="EMBL/GenBank/DDBJ databases">
        <title>Bacillus Genome Sequencing.</title>
        <authorList>
            <person name="Dunlap C."/>
        </authorList>
    </citation>
    <scope>NUCLEOTIDE SEQUENCE [LARGE SCALE GENOMIC DNA]</scope>
    <source>
        <strain evidence="1 2">B-59205</strain>
    </source>
</reference>
<evidence type="ECO:0000313" key="1">
    <source>
        <dbReference type="EMBL" id="MEC1179812.1"/>
    </source>
</evidence>
<keyword evidence="2" id="KW-1185">Reference proteome</keyword>
<dbReference type="PANTHER" id="PTHR31891">
    <property type="entry name" value="FORMAMIDASE C869.04-RELATED"/>
    <property type="match status" value="1"/>
</dbReference>
<dbReference type="Gene3D" id="2.40.10.120">
    <property type="match status" value="1"/>
</dbReference>
<dbReference type="Proteomes" id="UP001344888">
    <property type="component" value="Unassembled WGS sequence"/>
</dbReference>
<dbReference type="GO" id="GO:0016811">
    <property type="term" value="F:hydrolase activity, acting on carbon-nitrogen (but not peptide) bonds, in linear amides"/>
    <property type="evidence" value="ECO:0007669"/>
    <property type="project" value="InterPro"/>
</dbReference>
<evidence type="ECO:0000313" key="2">
    <source>
        <dbReference type="Proteomes" id="UP001344888"/>
    </source>
</evidence>
<dbReference type="Gene3D" id="3.10.28.20">
    <property type="entry name" value="Acetamidase/Formamidase-like domains"/>
    <property type="match status" value="1"/>
</dbReference>
<dbReference type="AlphaFoldDB" id="A0AAW9NQ64"/>
<organism evidence="1 2">
    <name type="scientific">Metasolibacillus meyeri</name>
    <dbReference type="NCBI Taxonomy" id="1071052"/>
    <lineage>
        <taxon>Bacteria</taxon>
        <taxon>Bacillati</taxon>
        <taxon>Bacillota</taxon>
        <taxon>Bacilli</taxon>
        <taxon>Bacillales</taxon>
        <taxon>Caryophanaceae</taxon>
        <taxon>Metasolibacillus</taxon>
    </lineage>
</organism>
<dbReference type="PANTHER" id="PTHR31891:SF1">
    <property type="entry name" value="FORMAMIDASE C869.04-RELATED"/>
    <property type="match status" value="1"/>
</dbReference>
<dbReference type="Gene3D" id="2.60.120.580">
    <property type="entry name" value="Acetamidase/Formamidase-like domains"/>
    <property type="match status" value="1"/>
</dbReference>
<comment type="caution">
    <text evidence="1">The sequence shown here is derived from an EMBL/GenBank/DDBJ whole genome shotgun (WGS) entry which is preliminary data.</text>
</comment>
<dbReference type="EMBL" id="JARSFG010000020">
    <property type="protein sequence ID" value="MEC1179812.1"/>
    <property type="molecule type" value="Genomic_DNA"/>
</dbReference>
<dbReference type="InterPro" id="IPR004304">
    <property type="entry name" value="FmdA_AmdA"/>
</dbReference>
<dbReference type="RefSeq" id="WP_326124312.1">
    <property type="nucleotide sequence ID" value="NZ_JARSFG010000020.1"/>
</dbReference>
<dbReference type="SUPFAM" id="SSF141130">
    <property type="entry name" value="Acetamidase/Formamidase-like"/>
    <property type="match status" value="1"/>
</dbReference>